<feature type="region of interest" description="Disordered" evidence="3">
    <location>
        <begin position="399"/>
        <end position="424"/>
    </location>
</feature>
<dbReference type="SUPFAM" id="SSF81296">
    <property type="entry name" value="E set domains"/>
    <property type="match status" value="2"/>
</dbReference>
<dbReference type="Pfam" id="PF02752">
    <property type="entry name" value="Arrestin_C"/>
    <property type="match status" value="1"/>
</dbReference>
<feature type="domain" description="Arrestin C-terminal-like" evidence="4">
    <location>
        <begin position="172"/>
        <end position="304"/>
    </location>
</feature>
<dbReference type="InterPro" id="IPR014752">
    <property type="entry name" value="Arrestin-like_C"/>
</dbReference>
<dbReference type="Pfam" id="PF00339">
    <property type="entry name" value="Arrestin_N"/>
    <property type="match status" value="1"/>
</dbReference>
<evidence type="ECO:0000313" key="5">
    <source>
        <dbReference type="Proteomes" id="UP000504634"/>
    </source>
</evidence>
<keyword evidence="5" id="KW-1185">Reference proteome</keyword>
<proteinExistence type="inferred from homology"/>
<dbReference type="InterPro" id="IPR050357">
    <property type="entry name" value="Arrestin_domain-protein"/>
</dbReference>
<dbReference type="InterPro" id="IPR011021">
    <property type="entry name" value="Arrestin-like_N"/>
</dbReference>
<sequence>MTVTCEIEFDDNPRGTYFAGQTLSGRVILTTNKVKHVKAISLTINGHAETRWTQSSALSGQTTYLGREDYITSLTYLMGSDASASQRPIEPGTITYNFNCQIPDTCPSSFEGRWGRVRYEVKVTLVRPWKFDNTFYRFFTVLRVMDLNCDSPLLRMPAHAEILKRYYCWLCRSQPLALQLILPRTGFVPGQDIPVSLLVANDSAVNVDALDISLVMSICYYSQGPFVRTRQDRIVISRLKGDRVLRHCNKLFTYELHVPATPPTCFTLCRIIQIAYQVEVEATVEGFHTNQIVSVPVTIGSVPLSQLVPPQCCSVSPQALDVQTLANATNDLPLRDVSRPWAVDPNIPPPNYEAALYMLDIQPTPLSEADSVERPNNLALDGKTFTPLYPVFSIPSPTAEGEASRLNSNEAATPVTEEEKGTWL</sequence>
<gene>
    <name evidence="6" type="primary">LOC115624275</name>
</gene>
<organism evidence="5 6">
    <name type="scientific">Drosophila lebanonensis</name>
    <name type="common">Fruit fly</name>
    <name type="synonym">Scaptodrosophila lebanonensis</name>
    <dbReference type="NCBI Taxonomy" id="7225"/>
    <lineage>
        <taxon>Eukaryota</taxon>
        <taxon>Metazoa</taxon>
        <taxon>Ecdysozoa</taxon>
        <taxon>Arthropoda</taxon>
        <taxon>Hexapoda</taxon>
        <taxon>Insecta</taxon>
        <taxon>Pterygota</taxon>
        <taxon>Neoptera</taxon>
        <taxon>Endopterygota</taxon>
        <taxon>Diptera</taxon>
        <taxon>Brachycera</taxon>
        <taxon>Muscomorpha</taxon>
        <taxon>Ephydroidea</taxon>
        <taxon>Drosophilidae</taxon>
        <taxon>Scaptodrosophila</taxon>
    </lineage>
</organism>
<dbReference type="AlphaFoldDB" id="A0A6J2TD99"/>
<dbReference type="SMART" id="SM01017">
    <property type="entry name" value="Arrestin_C"/>
    <property type="match status" value="1"/>
</dbReference>
<dbReference type="InterPro" id="IPR011022">
    <property type="entry name" value="Arrestin_C-like"/>
</dbReference>
<evidence type="ECO:0000259" key="4">
    <source>
        <dbReference type="SMART" id="SM01017"/>
    </source>
</evidence>
<keyword evidence="2" id="KW-0716">Sensory transduction</keyword>
<name>A0A6J2TD99_DROLE</name>
<dbReference type="Gene3D" id="2.60.40.640">
    <property type="match status" value="2"/>
</dbReference>
<dbReference type="GO" id="GO:0015031">
    <property type="term" value="P:protein transport"/>
    <property type="evidence" value="ECO:0007669"/>
    <property type="project" value="TreeGrafter"/>
</dbReference>
<dbReference type="PANTHER" id="PTHR11188">
    <property type="entry name" value="ARRESTIN DOMAIN CONTAINING PROTEIN"/>
    <property type="match status" value="1"/>
</dbReference>
<dbReference type="OrthoDB" id="2333384at2759"/>
<comment type="similarity">
    <text evidence="1">Belongs to the arrestin family.</text>
</comment>
<evidence type="ECO:0000313" key="6">
    <source>
        <dbReference type="RefSeq" id="XP_030374761.1"/>
    </source>
</evidence>
<protein>
    <submittedName>
        <fullName evidence="6">Arrestin domain-containing protein 3-like</fullName>
    </submittedName>
</protein>
<dbReference type="Proteomes" id="UP000504634">
    <property type="component" value="Unplaced"/>
</dbReference>
<evidence type="ECO:0000256" key="2">
    <source>
        <dbReference type="ARBA" id="ARBA00022606"/>
    </source>
</evidence>
<accession>A0A6J2TD99</accession>
<dbReference type="GO" id="GO:0005737">
    <property type="term" value="C:cytoplasm"/>
    <property type="evidence" value="ECO:0007669"/>
    <property type="project" value="TreeGrafter"/>
</dbReference>
<reference evidence="6" key="1">
    <citation type="submission" date="2025-08" db="UniProtKB">
        <authorList>
            <consortium name="RefSeq"/>
        </authorList>
    </citation>
    <scope>IDENTIFICATION</scope>
    <source>
        <strain evidence="6">11010-0011.00</strain>
        <tissue evidence="6">Whole body</tissue>
    </source>
</reference>
<evidence type="ECO:0000256" key="1">
    <source>
        <dbReference type="ARBA" id="ARBA00005298"/>
    </source>
</evidence>
<dbReference type="GeneID" id="115624275"/>
<dbReference type="RefSeq" id="XP_030374761.1">
    <property type="nucleotide sequence ID" value="XM_030518901.1"/>
</dbReference>
<dbReference type="PANTHER" id="PTHR11188:SF167">
    <property type="entry name" value="ARRESTIN C-TERMINAL-LIKE DOMAIN-CONTAINING PROTEIN-RELATED"/>
    <property type="match status" value="1"/>
</dbReference>
<dbReference type="InterPro" id="IPR014756">
    <property type="entry name" value="Ig_E-set"/>
</dbReference>
<evidence type="ECO:0000256" key="3">
    <source>
        <dbReference type="SAM" id="MobiDB-lite"/>
    </source>
</evidence>